<keyword evidence="2" id="KW-1185">Reference proteome</keyword>
<dbReference type="EMBL" id="KC310803">
    <property type="protein sequence ID" value="AGK86590.1"/>
    <property type="molecule type" value="Genomic_DNA"/>
</dbReference>
<dbReference type="InterPro" id="IPR002421">
    <property type="entry name" value="5-3_exonuclease"/>
</dbReference>
<dbReference type="KEGG" id="vg:22112379"/>
<dbReference type="InterPro" id="IPR036279">
    <property type="entry name" value="5-3_exonuclease_C_sf"/>
</dbReference>
<dbReference type="Proteomes" id="UP000030044">
    <property type="component" value="Segment"/>
</dbReference>
<protein>
    <submittedName>
        <fullName evidence="1">Exonuclease</fullName>
    </submittedName>
</protein>
<dbReference type="InterPro" id="IPR038969">
    <property type="entry name" value="FEN"/>
</dbReference>
<dbReference type="SUPFAM" id="SSF47807">
    <property type="entry name" value="5' to 3' exonuclease, C-terminal subdomain"/>
    <property type="match status" value="1"/>
</dbReference>
<keyword evidence="1" id="KW-0269">Exonuclease</keyword>
<dbReference type="SMART" id="SM00475">
    <property type="entry name" value="53EXOc"/>
    <property type="match status" value="1"/>
</dbReference>
<dbReference type="InterPro" id="IPR020046">
    <property type="entry name" value="5-3_exonucl_a-hlix_arch_N"/>
</dbReference>
<dbReference type="GO" id="GO:0017108">
    <property type="term" value="F:5'-flap endonuclease activity"/>
    <property type="evidence" value="ECO:0007669"/>
    <property type="project" value="InterPro"/>
</dbReference>
<dbReference type="GO" id="GO:0008409">
    <property type="term" value="F:5'-3' exonuclease activity"/>
    <property type="evidence" value="ECO:0007669"/>
    <property type="project" value="InterPro"/>
</dbReference>
<dbReference type="SUPFAM" id="SSF88723">
    <property type="entry name" value="PIN domain-like"/>
    <property type="match status" value="1"/>
</dbReference>
<evidence type="ECO:0000313" key="1">
    <source>
        <dbReference type="EMBL" id="AGK86590.1"/>
    </source>
</evidence>
<dbReference type="PANTHER" id="PTHR42646">
    <property type="entry name" value="FLAP ENDONUCLEASE XNI"/>
    <property type="match status" value="1"/>
</dbReference>
<accession>A0A096VKK5</accession>
<proteinExistence type="predicted"/>
<dbReference type="Pfam" id="PF02739">
    <property type="entry name" value="5_3_exonuc_N"/>
    <property type="match status" value="1"/>
</dbReference>
<organism evidence="1 2">
    <name type="scientific">Synechococcus phage S-CBP3</name>
    <dbReference type="NCBI Taxonomy" id="756276"/>
    <lineage>
        <taxon>Viruses</taxon>
        <taxon>Duplodnaviria</taxon>
        <taxon>Heunggongvirae</taxon>
        <taxon>Uroviricota</taxon>
        <taxon>Caudoviricetes</taxon>
        <taxon>Autographivirales</taxon>
        <taxon>Lirvirus</taxon>
        <taxon>Lirvirus SCBP3</taxon>
    </lineage>
</organism>
<dbReference type="Gene3D" id="3.40.50.1010">
    <property type="entry name" value="5'-nuclease"/>
    <property type="match status" value="1"/>
</dbReference>
<keyword evidence="1" id="KW-0378">Hydrolase</keyword>
<evidence type="ECO:0000313" key="2">
    <source>
        <dbReference type="Proteomes" id="UP000030044"/>
    </source>
</evidence>
<reference evidence="2" key="1">
    <citation type="submission" date="2012-12" db="EMBL/GenBank/DDBJ databases">
        <title>Genomics of marine cyanopodoviruses.</title>
        <authorList>
            <person name="Huang S."/>
            <person name="Chen F."/>
        </authorList>
    </citation>
    <scope>NUCLEOTIDE SEQUENCE [LARGE SCALE GENOMIC DNA]</scope>
</reference>
<dbReference type="GO" id="GO:0003677">
    <property type="term" value="F:DNA binding"/>
    <property type="evidence" value="ECO:0007669"/>
    <property type="project" value="InterPro"/>
</dbReference>
<dbReference type="OrthoDB" id="6588at10239"/>
<name>A0A096VKK5_9CAUD</name>
<gene>
    <name evidence="1" type="ORF">S-CBP3_0035</name>
</gene>
<reference evidence="1 2" key="2">
    <citation type="journal article" date="2015" name="PLoS ONE">
        <title>Comparative Genomic and Phylogenomic Analyses Reveal a Conserved Core Genome Shared by Estuarine and Oceanic Cyanopodoviruses.</title>
        <authorList>
            <person name="Huang S."/>
            <person name="Zhang S."/>
            <person name="Jiao N."/>
            <person name="Chen F."/>
        </authorList>
    </citation>
    <scope>NUCLEOTIDE SEQUENCE [LARGE SCALE GENOMIC DNA]</scope>
</reference>
<dbReference type="Gene3D" id="1.10.150.20">
    <property type="entry name" value="5' to 3' exonuclease, C-terminal subdomain"/>
    <property type="match status" value="1"/>
</dbReference>
<dbReference type="GO" id="GO:0033567">
    <property type="term" value="P:DNA replication, Okazaki fragment processing"/>
    <property type="evidence" value="ECO:0007669"/>
    <property type="project" value="InterPro"/>
</dbReference>
<sequence>MSLLIDADYIVYKCCAATESEIDWGDDIITVTSRFSEAYEYVERELYNIAKDLGYFDDSILFFSDSNNFRKLVDHNYKGHRNRKKPCGYKRVINKLKEEYHVIVMPTLEADDAIGIYATKEQGHIICSPDKDMRQIPGELYNLSDGVEWITKEEGDRWHLIQTMAGDQTDGYAGVPTIGIKRADAILTEKGCTWQTVLETFLEKGLTEEDALKNARLAKILQVEDYDFTNQEPRLWSPSSDSRNDDGATVQDETDRECTSI</sequence>
<dbReference type="InterPro" id="IPR029060">
    <property type="entry name" value="PIN-like_dom_sf"/>
</dbReference>
<dbReference type="PANTHER" id="PTHR42646:SF2">
    <property type="entry name" value="5'-3' EXONUCLEASE FAMILY PROTEIN"/>
    <property type="match status" value="1"/>
</dbReference>
<keyword evidence="1" id="KW-0540">Nuclease</keyword>